<organism evidence="1 3">
    <name type="scientific">Candidatus Chlorohelix allophototropha</name>
    <dbReference type="NCBI Taxonomy" id="3003348"/>
    <lineage>
        <taxon>Bacteria</taxon>
        <taxon>Bacillati</taxon>
        <taxon>Chloroflexota</taxon>
        <taxon>Chloroflexia</taxon>
        <taxon>Candidatus Chloroheliales</taxon>
        <taxon>Candidatus Chloroheliaceae</taxon>
        <taxon>Candidatus Chlorohelix</taxon>
    </lineage>
</organism>
<proteinExistence type="predicted"/>
<keyword evidence="4" id="KW-1185">Reference proteome</keyword>
<gene>
    <name evidence="1" type="ORF">HXX08_01140</name>
    <name evidence="2" type="ORF">OZ401_002149</name>
</gene>
<reference evidence="2" key="2">
    <citation type="journal article" date="2024" name="Nature">
        <title>Anoxygenic phototroph of the Chloroflexota uses a type I reaction centre.</title>
        <authorList>
            <person name="Tsuji J.M."/>
            <person name="Shaw N.A."/>
            <person name="Nagashima S."/>
            <person name="Venkiteswaran J.J."/>
            <person name="Schiff S.L."/>
            <person name="Watanabe T."/>
            <person name="Fukui M."/>
            <person name="Hanada S."/>
            <person name="Tank M."/>
            <person name="Neufeld J.D."/>
        </authorList>
    </citation>
    <scope>NUCLEOTIDE SEQUENCE</scope>
    <source>
        <strain evidence="2">L227-S17</strain>
    </source>
</reference>
<dbReference type="RefSeq" id="WP_341468237.1">
    <property type="nucleotide sequence ID" value="NZ_CP128399.1"/>
</dbReference>
<dbReference type="Pfam" id="PF09876">
    <property type="entry name" value="DUF2103"/>
    <property type="match status" value="1"/>
</dbReference>
<sequence length="99" mass="10668">MSDKPRGLLRGAKFNGKHSTVIAPAFPVIELLRDDSRVTKIVIGVIKPRKGNGIGLKATTIDAGLRIMVSGPSSVQQFYAYTAEPEGVTTALEQLMSER</sequence>
<dbReference type="InterPro" id="IPR018664">
    <property type="entry name" value="DUF2103_metal-binding"/>
</dbReference>
<name>A0A8T7LYL9_9CHLR</name>
<dbReference type="Proteomes" id="UP000521676">
    <property type="component" value="Unassembled WGS sequence"/>
</dbReference>
<reference evidence="1 3" key="1">
    <citation type="submission" date="2020-06" db="EMBL/GenBank/DDBJ databases">
        <title>Anoxygenic phototrophic Chloroflexota member uses a Type I reaction center.</title>
        <authorList>
            <person name="Tsuji J.M."/>
            <person name="Shaw N.A."/>
            <person name="Nagashima S."/>
            <person name="Venkiteswaran J."/>
            <person name="Schiff S.L."/>
            <person name="Hanada S."/>
            <person name="Tank M."/>
            <person name="Neufeld J.D."/>
        </authorList>
    </citation>
    <scope>NUCLEOTIDE SEQUENCE [LARGE SCALE GENOMIC DNA]</scope>
    <source>
        <strain evidence="1">L227-S17</strain>
    </source>
</reference>
<evidence type="ECO:0000313" key="3">
    <source>
        <dbReference type="Proteomes" id="UP000521676"/>
    </source>
</evidence>
<protein>
    <submittedName>
        <fullName evidence="2">DUF2103 domain-containing protein</fullName>
    </submittedName>
</protein>
<evidence type="ECO:0000313" key="2">
    <source>
        <dbReference type="EMBL" id="WJW66353.1"/>
    </source>
</evidence>
<accession>A0A8T7LYL9</accession>
<dbReference type="Proteomes" id="UP001431572">
    <property type="component" value="Chromosome 1"/>
</dbReference>
<evidence type="ECO:0000313" key="1">
    <source>
        <dbReference type="EMBL" id="NWJ44460.1"/>
    </source>
</evidence>
<dbReference type="EMBL" id="JACATZ010000001">
    <property type="protein sequence ID" value="NWJ44460.1"/>
    <property type="molecule type" value="Genomic_DNA"/>
</dbReference>
<dbReference type="AlphaFoldDB" id="A0A8T7LYL9"/>
<dbReference type="EMBL" id="CP128399">
    <property type="protein sequence ID" value="WJW66353.1"/>
    <property type="molecule type" value="Genomic_DNA"/>
</dbReference>
<evidence type="ECO:0000313" key="4">
    <source>
        <dbReference type="Proteomes" id="UP001431572"/>
    </source>
</evidence>